<protein>
    <submittedName>
        <fullName evidence="4">WYL domain-containing protein</fullName>
    </submittedName>
</protein>
<feature type="domain" description="WCX" evidence="3">
    <location>
        <begin position="238"/>
        <end position="313"/>
    </location>
</feature>
<dbReference type="PANTHER" id="PTHR34580:SF3">
    <property type="entry name" value="PROTEIN PAFB"/>
    <property type="match status" value="1"/>
</dbReference>
<evidence type="ECO:0000313" key="5">
    <source>
        <dbReference type="Proteomes" id="UP000662088"/>
    </source>
</evidence>
<dbReference type="PROSITE" id="PS52050">
    <property type="entry name" value="WYL"/>
    <property type="match status" value="1"/>
</dbReference>
<keyword evidence="5" id="KW-1185">Reference proteome</keyword>
<feature type="domain" description="FokI D3" evidence="2">
    <location>
        <begin position="1"/>
        <end position="61"/>
    </location>
</feature>
<organism evidence="4 5">
    <name type="scientific">Clostridium lentum</name>
    <dbReference type="NCBI Taxonomy" id="2763037"/>
    <lineage>
        <taxon>Bacteria</taxon>
        <taxon>Bacillati</taxon>
        <taxon>Bacillota</taxon>
        <taxon>Clostridia</taxon>
        <taxon>Eubacteriales</taxon>
        <taxon>Clostridiaceae</taxon>
        <taxon>Clostridium</taxon>
    </lineage>
</organism>
<dbReference type="InterPro" id="IPR036388">
    <property type="entry name" value="WH-like_DNA-bd_sf"/>
</dbReference>
<dbReference type="InterPro" id="IPR057727">
    <property type="entry name" value="WCX_dom"/>
</dbReference>
<accession>A0A8I0AAA0</accession>
<name>A0A8I0AAA0_9CLOT</name>
<proteinExistence type="predicted"/>
<evidence type="ECO:0000313" key="4">
    <source>
        <dbReference type="EMBL" id="MBC5641087.1"/>
    </source>
</evidence>
<dbReference type="RefSeq" id="WP_186835567.1">
    <property type="nucleotide sequence ID" value="NZ_JACOOQ010000023.1"/>
</dbReference>
<feature type="domain" description="WYL" evidence="1">
    <location>
        <begin position="138"/>
        <end position="207"/>
    </location>
</feature>
<dbReference type="EMBL" id="JACOOQ010000023">
    <property type="protein sequence ID" value="MBC5641087.1"/>
    <property type="molecule type" value="Genomic_DNA"/>
</dbReference>
<dbReference type="InterPro" id="IPR031655">
    <property type="entry name" value="FokI_D3"/>
</dbReference>
<dbReference type="Pfam" id="PF25583">
    <property type="entry name" value="WCX"/>
    <property type="match status" value="1"/>
</dbReference>
<dbReference type="Proteomes" id="UP000662088">
    <property type="component" value="Unassembled WGS sequence"/>
</dbReference>
<dbReference type="AlphaFoldDB" id="A0A8I0AAA0"/>
<gene>
    <name evidence="4" type="ORF">H8R92_11825</name>
</gene>
<dbReference type="PANTHER" id="PTHR34580">
    <property type="match status" value="1"/>
</dbReference>
<dbReference type="InterPro" id="IPR051534">
    <property type="entry name" value="CBASS_pafABC_assoc_protein"/>
</dbReference>
<dbReference type="InterPro" id="IPR026881">
    <property type="entry name" value="WYL_dom"/>
</dbReference>
<reference evidence="4" key="1">
    <citation type="submission" date="2020-08" db="EMBL/GenBank/DDBJ databases">
        <title>Genome public.</title>
        <authorList>
            <person name="Liu C."/>
            <person name="Sun Q."/>
        </authorList>
    </citation>
    <scope>NUCLEOTIDE SEQUENCE</scope>
    <source>
        <strain evidence="4">NSJ-42</strain>
    </source>
</reference>
<dbReference type="Pfam" id="PF16902">
    <property type="entry name" value="FokI_D3"/>
    <property type="match status" value="1"/>
</dbReference>
<evidence type="ECO:0000259" key="3">
    <source>
        <dbReference type="Pfam" id="PF25583"/>
    </source>
</evidence>
<dbReference type="Pfam" id="PF13280">
    <property type="entry name" value="WYL"/>
    <property type="match status" value="1"/>
</dbReference>
<dbReference type="Gene3D" id="1.10.10.10">
    <property type="entry name" value="Winged helix-like DNA-binding domain superfamily/Winged helix DNA-binding domain"/>
    <property type="match status" value="1"/>
</dbReference>
<evidence type="ECO:0000259" key="2">
    <source>
        <dbReference type="Pfam" id="PF16902"/>
    </source>
</evidence>
<comment type="caution">
    <text evidence="4">The sequence shown here is derived from an EMBL/GenBank/DDBJ whole genome shotgun (WGS) entry which is preliminary data.</text>
</comment>
<sequence length="319" mass="37958">MRLRRAVFLLEILKKKTNNSNKLTINELIEELKNEGYNVTRNTVKSDINSLIDSGYNIIETKARYNTSCYHYESEFSIEECRVILDSLYSNKFIRNDYKRNIKEKILSNISYIDRAILRNLVITETIDTGGIDVTRNLFDLHKAIIERKTIEFINTTRDANKKIIEKKKVECFIPKKIYYYNNRYYLIGFNEIEEIRHYRIDRLSKIIIKEFHDNKENIDLKDYGLINFDMFRAEKVERVELKVNKSLINSVIEKFGDRIDIHRCLEDGDYFIISTFVGINTGLVRWILKQGAEAKVIYPEYLIEKLKVEIEKVQNLYK</sequence>
<evidence type="ECO:0000259" key="1">
    <source>
        <dbReference type="Pfam" id="PF13280"/>
    </source>
</evidence>